<keyword evidence="4" id="KW-1185">Reference proteome</keyword>
<reference evidence="3 4" key="1">
    <citation type="journal article" date="2023" name="ISME J.">
        <title>Cultivation and genomic characterization of novel and ubiquitous marine nitrite-oxidizing bacteria from the Nitrospirales.</title>
        <authorList>
            <person name="Mueller A.J."/>
            <person name="Daebeler A."/>
            <person name="Herbold C.W."/>
            <person name="Kirkegaard R.H."/>
            <person name="Daims H."/>
        </authorList>
    </citation>
    <scope>NUCLEOTIDE SEQUENCE [LARGE SCALE GENOMIC DNA]</scope>
    <source>
        <strain evidence="3 4">EB</strain>
    </source>
</reference>
<comment type="caution">
    <text evidence="3">The sequence shown here is derived from an EMBL/GenBank/DDBJ whole genome shotgun (WGS) entry which is preliminary data.</text>
</comment>
<organism evidence="3 4">
    <name type="scientific">Candidatus Nitronereus thalassa</name>
    <dbReference type="NCBI Taxonomy" id="3020898"/>
    <lineage>
        <taxon>Bacteria</taxon>
        <taxon>Pseudomonadati</taxon>
        <taxon>Nitrospirota</taxon>
        <taxon>Nitrospiria</taxon>
        <taxon>Nitrospirales</taxon>
        <taxon>Nitrospiraceae</taxon>
        <taxon>Candidatus Nitronereus</taxon>
    </lineage>
</organism>
<evidence type="ECO:0000313" key="4">
    <source>
        <dbReference type="Proteomes" id="UP001250932"/>
    </source>
</evidence>
<dbReference type="RefSeq" id="WP_313834782.1">
    <property type="nucleotide sequence ID" value="NZ_JAQOUE010000002.1"/>
</dbReference>
<protein>
    <recommendedName>
        <fullName evidence="5">Chromosome partition protein Smc</fullName>
    </recommendedName>
</protein>
<keyword evidence="2" id="KW-1133">Transmembrane helix</keyword>
<feature type="coiled-coil region" evidence="1">
    <location>
        <begin position="46"/>
        <end position="140"/>
    </location>
</feature>
<name>A0ABU3KCN9_9BACT</name>
<sequence length="277" mass="31420">MDNNQLRITSHSQQRSLRIRQLSYFILWIILIGLVPILQGCPQDKTPQLEEENSELKKLAAKLESMIITLQEGNRVLQEQIDRLNKELREKQQEQDQRLKSAQETGKDLTTERKALAQQVAELTKENQKLQNDAQWLRRQRELFRDSMTTLTHGAKAQTFSVGLSPMIEATKQALLRHGYSTLAKMATDQKAVFVTERKTSASPSLELPGFRNQYVLVLEGAGTQATTLKIKAQYEKISQDGKTLGVDDSEIADIELRMIRAVEDVLQESTNSSSNP</sequence>
<feature type="transmembrane region" description="Helical" evidence="2">
    <location>
        <begin position="21"/>
        <end position="38"/>
    </location>
</feature>
<evidence type="ECO:0000256" key="2">
    <source>
        <dbReference type="SAM" id="Phobius"/>
    </source>
</evidence>
<keyword evidence="2" id="KW-0812">Transmembrane</keyword>
<evidence type="ECO:0008006" key="5">
    <source>
        <dbReference type="Google" id="ProtNLM"/>
    </source>
</evidence>
<evidence type="ECO:0000313" key="3">
    <source>
        <dbReference type="EMBL" id="MDT7044197.1"/>
    </source>
</evidence>
<keyword evidence="2" id="KW-0472">Membrane</keyword>
<gene>
    <name evidence="3" type="ORF">PPG34_17735</name>
</gene>
<evidence type="ECO:0000256" key="1">
    <source>
        <dbReference type="SAM" id="Coils"/>
    </source>
</evidence>
<keyword evidence="1" id="KW-0175">Coiled coil</keyword>
<dbReference type="EMBL" id="JAQOUE010000002">
    <property type="protein sequence ID" value="MDT7044197.1"/>
    <property type="molecule type" value="Genomic_DNA"/>
</dbReference>
<dbReference type="Proteomes" id="UP001250932">
    <property type="component" value="Unassembled WGS sequence"/>
</dbReference>
<proteinExistence type="predicted"/>
<accession>A0ABU3KCN9</accession>